<keyword evidence="5" id="KW-0694">RNA-binding</keyword>
<organism evidence="7 8">
    <name type="scientific">Priestia flexa</name>
    <dbReference type="NCBI Taxonomy" id="86664"/>
    <lineage>
        <taxon>Bacteria</taxon>
        <taxon>Bacillati</taxon>
        <taxon>Bacillota</taxon>
        <taxon>Bacilli</taxon>
        <taxon>Bacillales</taxon>
        <taxon>Bacillaceae</taxon>
        <taxon>Priestia</taxon>
    </lineage>
</organism>
<evidence type="ECO:0000256" key="3">
    <source>
        <dbReference type="ARBA" id="ARBA00022801"/>
    </source>
</evidence>
<dbReference type="GO" id="GO:0046872">
    <property type="term" value="F:metal ion binding"/>
    <property type="evidence" value="ECO:0007669"/>
    <property type="project" value="UniProtKB-KW"/>
</dbReference>
<keyword evidence="3" id="KW-0378">Hydrolase</keyword>
<dbReference type="SUPFAM" id="SSF50249">
    <property type="entry name" value="Nucleic acid-binding proteins"/>
    <property type="match status" value="1"/>
</dbReference>
<dbReference type="GO" id="GO:0003723">
    <property type="term" value="F:RNA binding"/>
    <property type="evidence" value="ECO:0007669"/>
    <property type="project" value="UniProtKB-KW"/>
</dbReference>
<dbReference type="GeneID" id="93683869"/>
<dbReference type="GO" id="GO:0005737">
    <property type="term" value="C:cytoplasm"/>
    <property type="evidence" value="ECO:0007669"/>
    <property type="project" value="TreeGrafter"/>
</dbReference>
<evidence type="ECO:0000313" key="7">
    <source>
        <dbReference type="EMBL" id="MBN8250557.1"/>
    </source>
</evidence>
<dbReference type="SMART" id="SM00316">
    <property type="entry name" value="S1"/>
    <property type="match status" value="1"/>
</dbReference>
<dbReference type="RefSeq" id="WP_119543590.1">
    <property type="nucleotide sequence ID" value="NZ_CP060274.1"/>
</dbReference>
<evidence type="ECO:0000259" key="6">
    <source>
        <dbReference type="PROSITE" id="PS50126"/>
    </source>
</evidence>
<dbReference type="GO" id="GO:0004540">
    <property type="term" value="F:RNA nuclease activity"/>
    <property type="evidence" value="ECO:0007669"/>
    <property type="project" value="InterPro"/>
</dbReference>
<keyword evidence="4" id="KW-0460">Magnesium</keyword>
<dbReference type="PANTHER" id="PTHR30001">
    <property type="entry name" value="RIBONUCLEASE"/>
    <property type="match status" value="1"/>
</dbReference>
<evidence type="ECO:0000313" key="8">
    <source>
        <dbReference type="Proteomes" id="UP000664578"/>
    </source>
</evidence>
<dbReference type="CDD" id="cd04453">
    <property type="entry name" value="S1_RNase_E"/>
    <property type="match status" value="1"/>
</dbReference>
<dbReference type="InterPro" id="IPR012340">
    <property type="entry name" value="NA-bd_OB-fold"/>
</dbReference>
<name>A0A8I1MCU2_9BACI</name>
<dbReference type="Proteomes" id="UP000664578">
    <property type="component" value="Unassembled WGS sequence"/>
</dbReference>
<evidence type="ECO:0000256" key="1">
    <source>
        <dbReference type="ARBA" id="ARBA00001946"/>
    </source>
</evidence>
<dbReference type="AlphaFoldDB" id="A0A8I1MCU2"/>
<reference evidence="7" key="1">
    <citation type="submission" date="2020-12" db="EMBL/GenBank/DDBJ databases">
        <title>PHA producing bacteria isolated from mangrove.</title>
        <authorList>
            <person name="Zheng W."/>
            <person name="Yu S."/>
            <person name="Huang Y."/>
        </authorList>
    </citation>
    <scope>NUCLEOTIDE SEQUENCE</scope>
    <source>
        <strain evidence="7">GN22-4</strain>
    </source>
</reference>
<dbReference type="NCBIfam" id="TIGR00757">
    <property type="entry name" value="RNaseEG"/>
    <property type="match status" value="1"/>
</dbReference>
<dbReference type="Gene3D" id="2.40.50.140">
    <property type="entry name" value="Nucleic acid-binding proteins"/>
    <property type="match status" value="1"/>
</dbReference>
<dbReference type="GO" id="GO:0006364">
    <property type="term" value="P:rRNA processing"/>
    <property type="evidence" value="ECO:0007669"/>
    <property type="project" value="TreeGrafter"/>
</dbReference>
<keyword evidence="2" id="KW-0479">Metal-binding</keyword>
<dbReference type="EMBL" id="JAEMWV010000001">
    <property type="protein sequence ID" value="MBN8250557.1"/>
    <property type="molecule type" value="Genomic_DNA"/>
</dbReference>
<proteinExistence type="predicted"/>
<dbReference type="InterPro" id="IPR004659">
    <property type="entry name" value="RNase_E/G"/>
</dbReference>
<feature type="domain" description="S1 motif" evidence="6">
    <location>
        <begin position="38"/>
        <end position="104"/>
    </location>
</feature>
<gene>
    <name evidence="7" type="ORF">JF537_03065</name>
</gene>
<dbReference type="GO" id="GO:0016787">
    <property type="term" value="F:hydrolase activity"/>
    <property type="evidence" value="ECO:0007669"/>
    <property type="project" value="UniProtKB-KW"/>
</dbReference>
<evidence type="ECO:0000256" key="5">
    <source>
        <dbReference type="ARBA" id="ARBA00022884"/>
    </source>
</evidence>
<comment type="cofactor">
    <cofactor evidence="1">
        <name>Mg(2+)</name>
        <dbReference type="ChEBI" id="CHEBI:18420"/>
    </cofactor>
</comment>
<dbReference type="Pfam" id="PF10150">
    <property type="entry name" value="RNase_E_G"/>
    <property type="match status" value="1"/>
</dbReference>
<dbReference type="InterPro" id="IPR003029">
    <property type="entry name" value="S1_domain"/>
</dbReference>
<accession>A0A8I1MCU2</accession>
<protein>
    <submittedName>
        <fullName evidence="7">Rne/Rng family ribonuclease</fullName>
    </submittedName>
</protein>
<dbReference type="PROSITE" id="PS50126">
    <property type="entry name" value="S1"/>
    <property type="match status" value="1"/>
</dbReference>
<sequence length="485" mass="55759">MRKCIINAATKSKRIAVINDGELEEIYLEEQNKHQIVGDIYIGRVVRVVPGMQAAFVDIGLSQNGFIHQQELVSYRNDSDTQRDSKPMSAFIREGEAIVVQVIKEGIGTKGPRLTGVIEFATEELVYLPDGNYVATSKKMEEKERVKWKQLGQQLVEEKEGLVFRTAVQSLTEEQVIKRVKELRVQYQHEIVANKNQKAPKLLKKGQEFLNAFVQNASKKSIQEFVVDDFTEYQQLLKAYPTLPFYYYKGTESVFEHYEIESQLEKLLKRIVWLKSGGYIVIDETEAMTVVDVNTGKFSGKSSLRENILRVNKEAAFEMAKQLKLRHIGGMVLIDFINMSSRQDRDEVLKYVQDIVKEDEVRTTVVGFTELGILQLTRKKVRDSIGSTLTTACQVCNGTGRVMDAEAIAFQIERKLWEYRFSTEEAIWVETREDVEEYLKNDGFFHAIEEMIGLKLYCTPTLSASHMYHVKYVGKESVIRDRLRK</sequence>
<comment type="caution">
    <text evidence="7">The sequence shown here is derived from an EMBL/GenBank/DDBJ whole genome shotgun (WGS) entry which is preliminary data.</text>
</comment>
<dbReference type="PANTHER" id="PTHR30001:SF0">
    <property type="entry name" value="RIBONUCLEASE G"/>
    <property type="match status" value="1"/>
</dbReference>
<evidence type="ECO:0000256" key="4">
    <source>
        <dbReference type="ARBA" id="ARBA00022842"/>
    </source>
</evidence>
<evidence type="ECO:0000256" key="2">
    <source>
        <dbReference type="ARBA" id="ARBA00022723"/>
    </source>
</evidence>
<dbReference type="Gene3D" id="3.40.1260.20">
    <property type="entry name" value="Ribonuclease E, catalytic domain"/>
    <property type="match status" value="1"/>
</dbReference>
<dbReference type="InterPro" id="IPR019307">
    <property type="entry name" value="RNA-bd_AU-1/RNase_E/G"/>
</dbReference>